<keyword evidence="9 12" id="KW-1133">Transmembrane helix</keyword>
<evidence type="ECO:0000256" key="8">
    <source>
        <dbReference type="ARBA" id="ARBA00022840"/>
    </source>
</evidence>
<evidence type="ECO:0000256" key="10">
    <source>
        <dbReference type="ARBA" id="ARBA00023012"/>
    </source>
</evidence>
<dbReference type="InterPro" id="IPR036890">
    <property type="entry name" value="HATPase_C_sf"/>
</dbReference>
<evidence type="ECO:0000259" key="13">
    <source>
        <dbReference type="PROSITE" id="PS50885"/>
    </source>
</evidence>
<dbReference type="InterPro" id="IPR010559">
    <property type="entry name" value="Sig_transdc_His_kin_internal"/>
</dbReference>
<dbReference type="SMART" id="SM00387">
    <property type="entry name" value="HATPase_c"/>
    <property type="match status" value="1"/>
</dbReference>
<dbReference type="PANTHER" id="PTHR34220:SF11">
    <property type="entry name" value="SENSOR PROTEIN KINASE HPTS"/>
    <property type="match status" value="1"/>
</dbReference>
<dbReference type="Pfam" id="PF06580">
    <property type="entry name" value="His_kinase"/>
    <property type="match status" value="1"/>
</dbReference>
<evidence type="ECO:0000256" key="1">
    <source>
        <dbReference type="ARBA" id="ARBA00004651"/>
    </source>
</evidence>
<keyword evidence="8" id="KW-0067">ATP-binding</keyword>
<comment type="subcellular location">
    <subcellularLocation>
        <location evidence="1">Cell membrane</location>
        <topology evidence="1">Multi-pass membrane protein</topology>
    </subcellularLocation>
</comment>
<dbReference type="Pfam" id="PF02518">
    <property type="entry name" value="HATPase_c"/>
    <property type="match status" value="1"/>
</dbReference>
<evidence type="ECO:0000256" key="12">
    <source>
        <dbReference type="SAM" id="Phobius"/>
    </source>
</evidence>
<evidence type="ECO:0000256" key="3">
    <source>
        <dbReference type="ARBA" id="ARBA00022553"/>
    </source>
</evidence>
<keyword evidence="3" id="KW-0597">Phosphoprotein</keyword>
<dbReference type="AlphaFoldDB" id="A0A2V3Y383"/>
<name>A0A2V3Y383_9FIRM</name>
<proteinExistence type="predicted"/>
<keyword evidence="15" id="KW-1185">Reference proteome</keyword>
<dbReference type="SUPFAM" id="SSF158472">
    <property type="entry name" value="HAMP domain-like"/>
    <property type="match status" value="1"/>
</dbReference>
<keyword evidence="10" id="KW-0902">Two-component regulatory system</keyword>
<accession>A0A2V3Y383</accession>
<dbReference type="SUPFAM" id="SSF55874">
    <property type="entry name" value="ATPase domain of HSP90 chaperone/DNA topoisomerase II/histidine kinase"/>
    <property type="match status" value="1"/>
</dbReference>
<evidence type="ECO:0000256" key="9">
    <source>
        <dbReference type="ARBA" id="ARBA00022989"/>
    </source>
</evidence>
<dbReference type="InterPro" id="IPR003660">
    <property type="entry name" value="HAMP_dom"/>
</dbReference>
<keyword evidence="11 12" id="KW-0472">Membrane</keyword>
<dbReference type="GO" id="GO:0005886">
    <property type="term" value="C:plasma membrane"/>
    <property type="evidence" value="ECO:0007669"/>
    <property type="project" value="UniProtKB-SubCell"/>
</dbReference>
<dbReference type="InterPro" id="IPR050640">
    <property type="entry name" value="Bact_2-comp_sensor_kinase"/>
</dbReference>
<keyword evidence="5 12" id="KW-0812">Transmembrane</keyword>
<evidence type="ECO:0000256" key="11">
    <source>
        <dbReference type="ARBA" id="ARBA00023136"/>
    </source>
</evidence>
<evidence type="ECO:0000313" key="15">
    <source>
        <dbReference type="Proteomes" id="UP000248057"/>
    </source>
</evidence>
<dbReference type="InterPro" id="IPR003594">
    <property type="entry name" value="HATPase_dom"/>
</dbReference>
<evidence type="ECO:0000313" key="14">
    <source>
        <dbReference type="EMBL" id="PXX52464.1"/>
    </source>
</evidence>
<keyword evidence="4" id="KW-0808">Transferase</keyword>
<feature type="transmembrane region" description="Helical" evidence="12">
    <location>
        <begin position="13"/>
        <end position="33"/>
    </location>
</feature>
<dbReference type="CDD" id="cd06225">
    <property type="entry name" value="HAMP"/>
    <property type="match status" value="1"/>
</dbReference>
<keyword evidence="6" id="KW-0547">Nucleotide-binding</keyword>
<evidence type="ECO:0000256" key="2">
    <source>
        <dbReference type="ARBA" id="ARBA00022475"/>
    </source>
</evidence>
<feature type="transmembrane region" description="Helical" evidence="12">
    <location>
        <begin position="296"/>
        <end position="317"/>
    </location>
</feature>
<evidence type="ECO:0000256" key="6">
    <source>
        <dbReference type="ARBA" id="ARBA00022741"/>
    </source>
</evidence>
<dbReference type="Gene3D" id="3.30.565.10">
    <property type="entry name" value="Histidine kinase-like ATPase, C-terminal domain"/>
    <property type="match status" value="1"/>
</dbReference>
<comment type="caution">
    <text evidence="14">The sequence shown here is derived from an EMBL/GenBank/DDBJ whole genome shotgun (WGS) entry which is preliminary data.</text>
</comment>
<dbReference type="GO" id="GO:0005524">
    <property type="term" value="F:ATP binding"/>
    <property type="evidence" value="ECO:0007669"/>
    <property type="project" value="UniProtKB-KW"/>
</dbReference>
<evidence type="ECO:0000256" key="5">
    <source>
        <dbReference type="ARBA" id="ARBA00022692"/>
    </source>
</evidence>
<keyword evidence="7 14" id="KW-0418">Kinase</keyword>
<protein>
    <submittedName>
        <fullName evidence="14">Histidine kinase/DNA gyrase B/HSP90-like ATPase</fullName>
    </submittedName>
</protein>
<dbReference type="Pfam" id="PF00672">
    <property type="entry name" value="HAMP"/>
    <property type="match status" value="1"/>
</dbReference>
<keyword evidence="2" id="KW-1003">Cell membrane</keyword>
<dbReference type="PROSITE" id="PS50885">
    <property type="entry name" value="HAMP"/>
    <property type="match status" value="1"/>
</dbReference>
<dbReference type="Proteomes" id="UP000248057">
    <property type="component" value="Unassembled WGS sequence"/>
</dbReference>
<feature type="domain" description="HAMP" evidence="13">
    <location>
        <begin position="319"/>
        <end position="372"/>
    </location>
</feature>
<dbReference type="EMBL" id="QJKD01000007">
    <property type="protein sequence ID" value="PXX52464.1"/>
    <property type="molecule type" value="Genomic_DNA"/>
</dbReference>
<organism evidence="14 15">
    <name type="scientific">Hungatella effluvii</name>
    <dbReference type="NCBI Taxonomy" id="1096246"/>
    <lineage>
        <taxon>Bacteria</taxon>
        <taxon>Bacillati</taxon>
        <taxon>Bacillota</taxon>
        <taxon>Clostridia</taxon>
        <taxon>Lachnospirales</taxon>
        <taxon>Lachnospiraceae</taxon>
        <taxon>Hungatella</taxon>
    </lineage>
</organism>
<dbReference type="PANTHER" id="PTHR34220">
    <property type="entry name" value="SENSOR HISTIDINE KINASE YPDA"/>
    <property type="match status" value="1"/>
</dbReference>
<dbReference type="SMART" id="SM00304">
    <property type="entry name" value="HAMP"/>
    <property type="match status" value="1"/>
</dbReference>
<dbReference type="GO" id="GO:0000155">
    <property type="term" value="F:phosphorelay sensor kinase activity"/>
    <property type="evidence" value="ECO:0007669"/>
    <property type="project" value="InterPro"/>
</dbReference>
<reference evidence="14 15" key="1">
    <citation type="submission" date="2018-05" db="EMBL/GenBank/DDBJ databases">
        <title>Genomic Encyclopedia of Type Strains, Phase IV (KMG-IV): sequencing the most valuable type-strain genomes for metagenomic binning, comparative biology and taxonomic classification.</title>
        <authorList>
            <person name="Goeker M."/>
        </authorList>
    </citation>
    <scope>NUCLEOTIDE SEQUENCE [LARGE SCALE GENOMIC DNA]</scope>
    <source>
        <strain evidence="14 15">DSM 24995</strain>
    </source>
</reference>
<evidence type="ECO:0000256" key="7">
    <source>
        <dbReference type="ARBA" id="ARBA00022777"/>
    </source>
</evidence>
<dbReference type="RefSeq" id="WP_110323599.1">
    <property type="nucleotide sequence ID" value="NZ_QJKD01000007.1"/>
</dbReference>
<evidence type="ECO:0000256" key="4">
    <source>
        <dbReference type="ARBA" id="ARBA00022679"/>
    </source>
</evidence>
<gene>
    <name evidence="14" type="ORF">DFR60_107150</name>
</gene>
<dbReference type="Gene3D" id="6.10.340.10">
    <property type="match status" value="1"/>
</dbReference>
<sequence length="601" mass="68377">MNWYKHIPLQRKILAACLVVILVPLTILVSLVLRRSMEEEIDRSIVNMTQANEMIDDRLETIVNHLKTTSAMYLVYPDIIQYVKNDFNMNRPEYITTLRELRKNVMSAKINPYVSSITYLSNRNNAYSGAGYNENYMSRIEGFAETMKTEKIKNMLSPVYETVINQQSVRTITYGFSLVDTYTFEQVGYAFINLDLKQFGQSFMVFTEDGSMDTLAVQGDYIIYQGQRVTDAMASHVRQALLERKESFAANKNQVMDLNFSGEDWRMVATYNEALDLTIVSMAAGRVLKLHMMQGMASYVIIVVIMTAVFIGVSILLSVKLTRPIRVLEEGMHQVENGKLVPITQELNRQDDLGRLILGFNNMTARLKESILREYESKNLQKKAQIMMLESQINPHFLYNTLNVINSIAILEDVPEISELATGLGDMFRYNISGGSLVTVMDEITQIERYANIQKLCMAGRIETVFDVPEEVRGKKILKFLLQPLVENCFEHGFSQDKRDGRIGIRASSEEGVVTLTVEDNGAGMSEARLKQLTEKCREQGSLCLEKEETDSIGLLNVNFRLKNYYGEEYGLILESEEGRGTKITIRIPEGEKKSYPQGTP</sequence>
<dbReference type="GeneID" id="86062259"/>